<evidence type="ECO:0000313" key="5">
    <source>
        <dbReference type="Proteomes" id="UP001370758"/>
    </source>
</evidence>
<organism evidence="4 5">
    <name type="scientific">Arthrobotrys musiformis</name>
    <dbReference type="NCBI Taxonomy" id="47236"/>
    <lineage>
        <taxon>Eukaryota</taxon>
        <taxon>Fungi</taxon>
        <taxon>Dikarya</taxon>
        <taxon>Ascomycota</taxon>
        <taxon>Pezizomycotina</taxon>
        <taxon>Orbiliomycetes</taxon>
        <taxon>Orbiliales</taxon>
        <taxon>Orbiliaceae</taxon>
        <taxon>Arthrobotrys</taxon>
    </lineage>
</organism>
<dbReference type="GO" id="GO:0042273">
    <property type="term" value="P:ribosomal large subunit biogenesis"/>
    <property type="evidence" value="ECO:0007669"/>
    <property type="project" value="TreeGrafter"/>
</dbReference>
<dbReference type="CDD" id="cd13394">
    <property type="entry name" value="Syo1_like"/>
    <property type="match status" value="1"/>
</dbReference>
<feature type="region of interest" description="Disordered" evidence="2">
    <location>
        <begin position="346"/>
        <end position="427"/>
    </location>
</feature>
<feature type="domain" description="SYO1-like TPR repeats" evidence="3">
    <location>
        <begin position="520"/>
        <end position="713"/>
    </location>
</feature>
<dbReference type="InterPro" id="IPR011989">
    <property type="entry name" value="ARM-like"/>
</dbReference>
<feature type="compositionally biased region" description="Acidic residues" evidence="2">
    <location>
        <begin position="362"/>
        <end position="382"/>
    </location>
</feature>
<evidence type="ECO:0000256" key="2">
    <source>
        <dbReference type="SAM" id="MobiDB-lite"/>
    </source>
</evidence>
<protein>
    <recommendedName>
        <fullName evidence="3">SYO1-like TPR repeats domain-containing protein</fullName>
    </recommendedName>
</protein>
<comment type="caution">
    <text evidence="4">The sequence shown here is derived from an EMBL/GenBank/DDBJ whole genome shotgun (WGS) entry which is preliminary data.</text>
</comment>
<gene>
    <name evidence="4" type="ORF">TWF481_000963</name>
</gene>
<dbReference type="AlphaFoldDB" id="A0AAV9WPD3"/>
<feature type="compositionally biased region" description="Acidic residues" evidence="2">
    <location>
        <begin position="390"/>
        <end position="423"/>
    </location>
</feature>
<proteinExistence type="inferred from homology"/>
<dbReference type="InterPro" id="IPR052616">
    <property type="entry name" value="SYO1-like"/>
</dbReference>
<evidence type="ECO:0000259" key="3">
    <source>
        <dbReference type="Pfam" id="PF25567"/>
    </source>
</evidence>
<dbReference type="InterPro" id="IPR057990">
    <property type="entry name" value="TPR_SYO1"/>
</dbReference>
<name>A0AAV9WPD3_9PEZI</name>
<comment type="similarity">
    <text evidence="1">Belongs to the nuclear import and ribosome assembly adapter family.</text>
</comment>
<dbReference type="GO" id="GO:0051082">
    <property type="term" value="F:unfolded protein binding"/>
    <property type="evidence" value="ECO:0007669"/>
    <property type="project" value="TreeGrafter"/>
</dbReference>
<sequence>MADDNNNASRKRRKQPEPRAGRKSSATTFFSWANPQSNISVNSAEAEILRDQKVLPIISGIQADSPADRTQHLVAAGSIIEDPICRKLLLKQHVVQVVLDKVLADTSQEVATAGWGLLNKIVLYEGYDISLHLYRKGIFEHIGGAIATIKSGVSSLAKDPKALPQAAQTLLWEYTASVLSLLTKLSDTTKEILDKTSNEDFLSLASTLLSLKINGRKAPIPEKAQIAAVILLDRVTDQNTAAYDLLAKDRSFLANLLRLYTERVDGAPLKIASACGTLHNVISQSLASNDEFADENNIADARLIAPLTAIIQAVLSKQSPSQEEQQALFLSLETLADVADCTLETFGHNAPGGANGVKGNNDEDDEDDENDDKSDEDDDSDLDMGGLPEAGDDGDDDDDDNDDDEKESNFDEDEEEGASDQEELPDHLGTDMAMVTGEEGTTARASKKKPFDSPELQFLLVATIPAILPIATSIPSSEPERNIKLTAIQLLSSIARAFALLSSKSYKCKLTLPQSLQESYLPATHEIWNRLITPILTSNSADIKLAEKITNLAVHITAFTPSVSLSNNQHRSFVALYNAATSTDLKVLCVKVLSNLARCQGAERVPINRELGTFFMGTVNKLPYYGDAEPADLPTPEVIIECLNAVYDVYDDMDHDYDEEVFVKLGFLKYLKSFVGRLRAMAKKVDRRKQFELRESADEALINLNEFIKYKTREREEI</sequence>
<reference evidence="4 5" key="1">
    <citation type="submission" date="2023-08" db="EMBL/GenBank/DDBJ databases">
        <authorList>
            <person name="Palmer J.M."/>
        </authorList>
    </citation>
    <scope>NUCLEOTIDE SEQUENCE [LARGE SCALE GENOMIC DNA]</scope>
    <source>
        <strain evidence="4 5">TWF481</strain>
    </source>
</reference>
<evidence type="ECO:0000313" key="4">
    <source>
        <dbReference type="EMBL" id="KAK6512066.1"/>
    </source>
</evidence>
<dbReference type="SUPFAM" id="SSF48371">
    <property type="entry name" value="ARM repeat"/>
    <property type="match status" value="1"/>
</dbReference>
<keyword evidence="5" id="KW-1185">Reference proteome</keyword>
<evidence type="ECO:0000256" key="1">
    <source>
        <dbReference type="ARBA" id="ARBA00049983"/>
    </source>
</evidence>
<accession>A0AAV9WPD3</accession>
<dbReference type="InterPro" id="IPR016024">
    <property type="entry name" value="ARM-type_fold"/>
</dbReference>
<dbReference type="PANTHER" id="PTHR13347">
    <property type="entry name" value="HEAT REPEAT-CONTAINING PROTEIN 3"/>
    <property type="match status" value="1"/>
</dbReference>
<dbReference type="Gene3D" id="1.25.10.10">
    <property type="entry name" value="Leucine-rich Repeat Variant"/>
    <property type="match status" value="2"/>
</dbReference>
<dbReference type="Proteomes" id="UP001370758">
    <property type="component" value="Unassembled WGS sequence"/>
</dbReference>
<dbReference type="Pfam" id="PF25567">
    <property type="entry name" value="TPR_SYO1"/>
    <property type="match status" value="1"/>
</dbReference>
<dbReference type="GO" id="GO:0006606">
    <property type="term" value="P:protein import into nucleus"/>
    <property type="evidence" value="ECO:0007669"/>
    <property type="project" value="TreeGrafter"/>
</dbReference>
<dbReference type="PANTHER" id="PTHR13347:SF1">
    <property type="entry name" value="HEAT REPEAT-CONTAINING PROTEIN 3"/>
    <property type="match status" value="1"/>
</dbReference>
<feature type="region of interest" description="Disordered" evidence="2">
    <location>
        <begin position="1"/>
        <end position="27"/>
    </location>
</feature>
<dbReference type="EMBL" id="JAVHJL010000001">
    <property type="protein sequence ID" value="KAK6512066.1"/>
    <property type="molecule type" value="Genomic_DNA"/>
</dbReference>